<keyword evidence="3" id="KW-1185">Reference proteome</keyword>
<gene>
    <name evidence="2" type="ORF">Agub_g634</name>
</gene>
<name>A0AAD3HGU7_9CHLO</name>
<dbReference type="EMBL" id="BMAR01000001">
    <property type="protein sequence ID" value="GFR40086.1"/>
    <property type="molecule type" value="Genomic_DNA"/>
</dbReference>
<evidence type="ECO:0000313" key="2">
    <source>
        <dbReference type="EMBL" id="GFR40086.1"/>
    </source>
</evidence>
<proteinExistence type="predicted"/>
<accession>A0AAD3HGU7</accession>
<evidence type="ECO:0000313" key="3">
    <source>
        <dbReference type="Proteomes" id="UP001054857"/>
    </source>
</evidence>
<feature type="non-terminal residue" evidence="2">
    <location>
        <position position="1"/>
    </location>
</feature>
<organism evidence="2 3">
    <name type="scientific">Astrephomene gubernaculifera</name>
    <dbReference type="NCBI Taxonomy" id="47775"/>
    <lineage>
        <taxon>Eukaryota</taxon>
        <taxon>Viridiplantae</taxon>
        <taxon>Chlorophyta</taxon>
        <taxon>core chlorophytes</taxon>
        <taxon>Chlorophyceae</taxon>
        <taxon>CS clade</taxon>
        <taxon>Chlamydomonadales</taxon>
        <taxon>Astrephomenaceae</taxon>
        <taxon>Astrephomene</taxon>
    </lineage>
</organism>
<evidence type="ECO:0000256" key="1">
    <source>
        <dbReference type="SAM" id="MobiDB-lite"/>
    </source>
</evidence>
<sequence length="489" mass="53322">SWWRPGMQPGMHPVEPCLEGCFTRCSLGLVLVRNPNDMHLAFHSQQLHIADVRVSPLVQAAEGGPRYASSEATGTVNSYGWGGTYDTYSGTSHDDRDGGLYEEEDEASEGGLNMRGMYGDNESMEMPEGVDVQPVVDAMQETFPGRQAVVTLIRSNIDLPASEAAHLAAAAPAPRDRAMAVEGGECPPDDEHNCVRISFAMLHDGTMANEIELCHTLAQWPYLTEMSLVSSIISIFLPNWGRPAAGPEAALRLAATPWFYFNLVLRESQLYVPVLAPHLRILKYGWRASDGMDVSLSAEKLQELFASMAAASPSVDRGMAMAAGPPQRQGSVGLGLGPIPERQRQAGQRLGSVPRGPRMMQRGSGAVASPLDQPVLSSNWTSLSMRRLTELAGDEEPLRLEEMGVVLTVSALRVGHFSGGDGESILKIDLRNAAGFVRHSTAQVTNWLLPIKSMAMEYRSAVPLVEESKLLQKYIKVARLMIFQLRTRI</sequence>
<feature type="non-terminal residue" evidence="2">
    <location>
        <position position="489"/>
    </location>
</feature>
<reference evidence="2 3" key="1">
    <citation type="journal article" date="2021" name="Sci. Rep.">
        <title>Genome sequencing of the multicellular alga Astrephomene provides insights into convergent evolution of germ-soma differentiation.</title>
        <authorList>
            <person name="Yamashita S."/>
            <person name="Yamamoto K."/>
            <person name="Matsuzaki R."/>
            <person name="Suzuki S."/>
            <person name="Yamaguchi H."/>
            <person name="Hirooka S."/>
            <person name="Minakuchi Y."/>
            <person name="Miyagishima S."/>
            <person name="Kawachi M."/>
            <person name="Toyoda A."/>
            <person name="Nozaki H."/>
        </authorList>
    </citation>
    <scope>NUCLEOTIDE SEQUENCE [LARGE SCALE GENOMIC DNA]</scope>
    <source>
        <strain evidence="2 3">NIES-4017</strain>
    </source>
</reference>
<dbReference type="Proteomes" id="UP001054857">
    <property type="component" value="Unassembled WGS sequence"/>
</dbReference>
<protein>
    <submittedName>
        <fullName evidence="2">Uncharacterized protein</fullName>
    </submittedName>
</protein>
<feature type="region of interest" description="Disordered" evidence="1">
    <location>
        <begin position="348"/>
        <end position="371"/>
    </location>
</feature>
<dbReference type="AlphaFoldDB" id="A0AAD3HGU7"/>
<comment type="caution">
    <text evidence="2">The sequence shown here is derived from an EMBL/GenBank/DDBJ whole genome shotgun (WGS) entry which is preliminary data.</text>
</comment>